<accession>A0A558IPL6</accession>
<protein>
    <submittedName>
        <fullName evidence="1">Uncharacterized protein</fullName>
    </submittedName>
</protein>
<dbReference type="AlphaFoldDB" id="A0A558IPL6"/>
<reference evidence="1 2" key="1">
    <citation type="submission" date="2019-07" db="EMBL/GenBank/DDBJ databases">
        <title>Draft genome of C. aurimucosum strain 15-4290.</title>
        <authorList>
            <person name="Pacheco L.G.C."/>
            <person name="Aguiar E.R.G.R."/>
            <person name="Navas J."/>
            <person name="Santos C.S."/>
            <person name="Rocha D.J.P.G."/>
        </authorList>
    </citation>
    <scope>NUCLEOTIDE SEQUENCE [LARGE SCALE GENOMIC DNA]</scope>
    <source>
        <strain evidence="1 2">15-4290</strain>
    </source>
</reference>
<evidence type="ECO:0000313" key="2">
    <source>
        <dbReference type="Proteomes" id="UP000320648"/>
    </source>
</evidence>
<dbReference type="EMBL" id="VMTX01000009">
    <property type="protein sequence ID" value="TVU83290.1"/>
    <property type="molecule type" value="Genomic_DNA"/>
</dbReference>
<gene>
    <name evidence="1" type="ORF">FQN05_07320</name>
</gene>
<dbReference type="Proteomes" id="UP000320648">
    <property type="component" value="Unassembled WGS sequence"/>
</dbReference>
<evidence type="ECO:0000313" key="1">
    <source>
        <dbReference type="EMBL" id="TVU83290.1"/>
    </source>
</evidence>
<organism evidence="1 2">
    <name type="scientific">Corynebacterium aurimucosum</name>
    <dbReference type="NCBI Taxonomy" id="169292"/>
    <lineage>
        <taxon>Bacteria</taxon>
        <taxon>Bacillati</taxon>
        <taxon>Actinomycetota</taxon>
        <taxon>Actinomycetes</taxon>
        <taxon>Mycobacteriales</taxon>
        <taxon>Corynebacteriaceae</taxon>
        <taxon>Corynebacterium</taxon>
    </lineage>
</organism>
<comment type="caution">
    <text evidence="1">The sequence shown here is derived from an EMBL/GenBank/DDBJ whole genome shotgun (WGS) entry which is preliminary data.</text>
</comment>
<name>A0A558IPL6_9CORY</name>
<proteinExistence type="predicted"/>
<dbReference type="RefSeq" id="WP_158381645.1">
    <property type="nucleotide sequence ID" value="NZ_VMTX01000009.1"/>
</dbReference>
<sequence length="127" mass="13714">MESTLSKIVLPYGVTVHSTTSGYMNVPNHKYKRGSSGLLLHPGPCKVQASYAGPEQVEVRLYGTSGNRNTYGLKRVLEVIPSGGGSRLSKIHTIGAVEGDWVQMQASYGNLEEGYTGTIEVFPILDI</sequence>